<gene>
    <name evidence="1" type="ORF">LCGC14_2219180</name>
</gene>
<dbReference type="SUPFAM" id="SSF101386">
    <property type="entry name" value="all-alpha NTP pyrophosphatases"/>
    <property type="match status" value="1"/>
</dbReference>
<dbReference type="EMBL" id="LAZR01029615">
    <property type="protein sequence ID" value="KKL59048.1"/>
    <property type="molecule type" value="Genomic_DNA"/>
</dbReference>
<evidence type="ECO:0000313" key="1">
    <source>
        <dbReference type="EMBL" id="KKL59048.1"/>
    </source>
</evidence>
<evidence type="ECO:0008006" key="2">
    <source>
        <dbReference type="Google" id="ProtNLM"/>
    </source>
</evidence>
<proteinExistence type="predicted"/>
<sequence length="78" mass="8918">ERDRRDIWSRILLERARQDTKFGAQHKLSPKDWLTILVEEVGEVAEAILEHDIDNYSVELVQVAAVCVAALECREAEA</sequence>
<reference evidence="1" key="1">
    <citation type="journal article" date="2015" name="Nature">
        <title>Complex archaea that bridge the gap between prokaryotes and eukaryotes.</title>
        <authorList>
            <person name="Spang A."/>
            <person name="Saw J.H."/>
            <person name="Jorgensen S.L."/>
            <person name="Zaremba-Niedzwiedzka K."/>
            <person name="Martijn J."/>
            <person name="Lind A.E."/>
            <person name="van Eijk R."/>
            <person name="Schleper C."/>
            <person name="Guy L."/>
            <person name="Ettema T.J."/>
        </authorList>
    </citation>
    <scope>NUCLEOTIDE SEQUENCE</scope>
</reference>
<comment type="caution">
    <text evidence="1">The sequence shown here is derived from an EMBL/GenBank/DDBJ whole genome shotgun (WGS) entry which is preliminary data.</text>
</comment>
<dbReference type="AlphaFoldDB" id="A0A0F9DBG3"/>
<dbReference type="Gene3D" id="1.10.287.1080">
    <property type="entry name" value="MazG-like"/>
    <property type="match status" value="1"/>
</dbReference>
<feature type="non-terminal residue" evidence="1">
    <location>
        <position position="1"/>
    </location>
</feature>
<name>A0A0F9DBG3_9ZZZZ</name>
<organism evidence="1">
    <name type="scientific">marine sediment metagenome</name>
    <dbReference type="NCBI Taxonomy" id="412755"/>
    <lineage>
        <taxon>unclassified sequences</taxon>
        <taxon>metagenomes</taxon>
        <taxon>ecological metagenomes</taxon>
    </lineage>
</organism>
<accession>A0A0F9DBG3</accession>
<protein>
    <recommendedName>
        <fullName evidence="2">NTP pyrophosphohydrolase MazG putative catalytic core domain-containing protein</fullName>
    </recommendedName>
</protein>